<feature type="compositionally biased region" description="Basic and acidic residues" evidence="1">
    <location>
        <begin position="63"/>
        <end position="84"/>
    </location>
</feature>
<sequence>MKHEQQPRISAAETGRSARAGTIAARSDATDSKIGPRADDRPRPPTPPPPPTWRQPSPRTRRPPRDPPDRGRTTTGRRRGEEVQACKASYLGERDRAACGGGGEAEEEEGKDGREREREARSHGDGVGRRGARCPQPGLGSLDSRVTMRLGFPGGVMDNVGLLGGPAVYSSVFGCFHRGACAA</sequence>
<evidence type="ECO:0000256" key="1">
    <source>
        <dbReference type="SAM" id="MobiDB-lite"/>
    </source>
</evidence>
<feature type="compositionally biased region" description="Basic and acidic residues" evidence="1">
    <location>
        <begin position="28"/>
        <end position="43"/>
    </location>
</feature>
<feature type="compositionally biased region" description="Basic and acidic residues" evidence="1">
    <location>
        <begin position="111"/>
        <end position="128"/>
    </location>
</feature>
<feature type="compositionally biased region" description="Pro residues" evidence="1">
    <location>
        <begin position="44"/>
        <end position="53"/>
    </location>
</feature>
<dbReference type="EMBL" id="AP003295">
    <property type="protein sequence ID" value="BAD82072.1"/>
    <property type="molecule type" value="Genomic_DNA"/>
</dbReference>
<dbReference type="AlphaFoldDB" id="Q5N8Y5"/>
<feature type="region of interest" description="Disordered" evidence="1">
    <location>
        <begin position="1"/>
        <end position="140"/>
    </location>
</feature>
<accession>Q5N8Y5</accession>
<organism evidence="2">
    <name type="scientific">Oryza sativa subsp. japonica</name>
    <name type="common">Rice</name>
    <dbReference type="NCBI Taxonomy" id="39947"/>
    <lineage>
        <taxon>Eukaryota</taxon>
        <taxon>Viridiplantae</taxon>
        <taxon>Streptophyta</taxon>
        <taxon>Embryophyta</taxon>
        <taxon>Tracheophyta</taxon>
        <taxon>Spermatophyta</taxon>
        <taxon>Magnoliopsida</taxon>
        <taxon>Liliopsida</taxon>
        <taxon>Poales</taxon>
        <taxon>Poaceae</taxon>
        <taxon>BOP clade</taxon>
        <taxon>Oryzoideae</taxon>
        <taxon>Oryzeae</taxon>
        <taxon>Oryzinae</taxon>
        <taxon>Oryza</taxon>
        <taxon>Oryza sativa</taxon>
    </lineage>
</organism>
<reference evidence="2" key="1">
    <citation type="journal article" date="2002" name="Nature">
        <title>The genome sequence and structure of rice chromosome 1.</title>
        <authorList>
            <person name="Sasaki T."/>
            <person name="Matsumoto T."/>
            <person name="Yamamoto K."/>
            <person name="Sakata K."/>
            <person name="Baba T."/>
            <person name="Katayose Y."/>
            <person name="Wu J."/>
            <person name="Niimura Y."/>
            <person name="Cheng Z."/>
            <person name="Nagamura Y."/>
            <person name="Antonio B.A."/>
            <person name="Kanamori H."/>
            <person name="Hosokawa S."/>
            <person name="Masukawa M."/>
            <person name="Arikawa K."/>
            <person name="Chiden Y."/>
            <person name="Hayashi M."/>
            <person name="Okamoto M."/>
            <person name="Ando T."/>
            <person name="Aoki H."/>
            <person name="Arita K."/>
            <person name="Hamada M."/>
            <person name="Harada C."/>
            <person name="Hijishita S."/>
            <person name="Honda M."/>
            <person name="Ichikawa Y."/>
            <person name="Idonuma A."/>
            <person name="Iijima M."/>
            <person name="Ikeda M."/>
            <person name="Ikeno M."/>
            <person name="Itoh S."/>
            <person name="Itoh T."/>
            <person name="Itoh Y."/>
            <person name="Itoh Y."/>
            <person name="Iwabuchi A."/>
            <person name="Kamiya K."/>
            <person name="Karasawa W."/>
            <person name="Katagiri S."/>
            <person name="Kikuta A."/>
            <person name="Kobayashi N."/>
            <person name="Kono I."/>
            <person name="Machita K."/>
            <person name="Maehara T."/>
            <person name="Mizuno H."/>
            <person name="Mizubayashi T."/>
            <person name="Mukai Y."/>
            <person name="Nagasaki H."/>
            <person name="Nakashima M."/>
            <person name="Nakama Y."/>
            <person name="Nakamichi Y."/>
            <person name="Nakamura M."/>
            <person name="Namiki N."/>
            <person name="Negishi M."/>
            <person name="Ohta I."/>
            <person name="Ono N."/>
            <person name="Saji S."/>
            <person name="Sakai K."/>
            <person name="Shibata M."/>
            <person name="Shimokawa T."/>
            <person name="Shomura A."/>
            <person name="Song J."/>
            <person name="Takazaki Y."/>
            <person name="Terasawa K."/>
            <person name="Tsuji K."/>
            <person name="Waki K."/>
            <person name="Yamagata H."/>
            <person name="Yamane H."/>
            <person name="Yoshiki S."/>
            <person name="Yoshihara R."/>
            <person name="Yukawa K."/>
            <person name="Zhong H."/>
            <person name="Iwama H."/>
            <person name="Endo T."/>
            <person name="Ito H."/>
            <person name="Hahn J.H."/>
            <person name="Kim H.I."/>
            <person name="Eun M.Y."/>
            <person name="Yano M."/>
            <person name="Jiang J."/>
            <person name="Gojobori T."/>
        </authorList>
    </citation>
    <scope>NUCLEOTIDE SEQUENCE [LARGE SCALE GENOMIC DNA]</scope>
</reference>
<name>Q5N8Y5_ORYSJ</name>
<evidence type="ECO:0000313" key="2">
    <source>
        <dbReference type="EMBL" id="BAD82072.1"/>
    </source>
</evidence>
<dbReference type="Proteomes" id="UP000817658">
    <property type="component" value="Chromosome 1"/>
</dbReference>
<gene>
    <name evidence="2" type="primary">P0695H10.20</name>
</gene>
<protein>
    <submittedName>
        <fullName evidence="2">Uncharacterized protein</fullName>
    </submittedName>
</protein>
<proteinExistence type="predicted"/>